<accession>A0ABW2F0Y2</accession>
<keyword evidence="2" id="KW-1185">Reference proteome</keyword>
<name>A0ABW2F0Y2_9GAMM</name>
<gene>
    <name evidence="1" type="ORF">ACFQH5_20320</name>
</gene>
<dbReference type="RefSeq" id="WP_346064130.1">
    <property type="nucleotide sequence ID" value="NZ_BAAADR010000045.1"/>
</dbReference>
<proteinExistence type="predicted"/>
<dbReference type="EMBL" id="JBHSZP010000049">
    <property type="protein sequence ID" value="MFC7091892.1"/>
    <property type="molecule type" value="Genomic_DNA"/>
</dbReference>
<comment type="caution">
    <text evidence="1">The sequence shown here is derived from an EMBL/GenBank/DDBJ whole genome shotgun (WGS) entry which is preliminary data.</text>
</comment>
<dbReference type="Proteomes" id="UP001596411">
    <property type="component" value="Unassembled WGS sequence"/>
</dbReference>
<evidence type="ECO:0000313" key="2">
    <source>
        <dbReference type="Proteomes" id="UP001596411"/>
    </source>
</evidence>
<evidence type="ECO:0008006" key="3">
    <source>
        <dbReference type="Google" id="ProtNLM"/>
    </source>
</evidence>
<organism evidence="1 2">
    <name type="scientific">Halomonas salifodinae</name>
    <dbReference type="NCBI Taxonomy" id="438745"/>
    <lineage>
        <taxon>Bacteria</taxon>
        <taxon>Pseudomonadati</taxon>
        <taxon>Pseudomonadota</taxon>
        <taxon>Gammaproteobacteria</taxon>
        <taxon>Oceanospirillales</taxon>
        <taxon>Halomonadaceae</taxon>
        <taxon>Halomonas</taxon>
    </lineage>
</organism>
<reference evidence="2" key="1">
    <citation type="journal article" date="2019" name="Int. J. Syst. Evol. Microbiol.">
        <title>The Global Catalogue of Microorganisms (GCM) 10K type strain sequencing project: providing services to taxonomists for standard genome sequencing and annotation.</title>
        <authorList>
            <consortium name="The Broad Institute Genomics Platform"/>
            <consortium name="The Broad Institute Genome Sequencing Center for Infectious Disease"/>
            <person name="Wu L."/>
            <person name="Ma J."/>
        </authorList>
    </citation>
    <scope>NUCLEOTIDE SEQUENCE [LARGE SCALE GENOMIC DNA]</scope>
    <source>
        <strain evidence="2">CGMCC 1.13666</strain>
    </source>
</reference>
<evidence type="ECO:0000313" key="1">
    <source>
        <dbReference type="EMBL" id="MFC7091892.1"/>
    </source>
</evidence>
<sequence length="85" mass="9587">MSENLRENVDLALLTFVDVAQWQDGTWGWQIVRDDGSTSGDIQGHHSTPSAAIEAGIAYLHKRRPQLVREARAHAIQGMAYRQRM</sequence>
<protein>
    <recommendedName>
        <fullName evidence="3">DUF2188 domain-containing protein</fullName>
    </recommendedName>
</protein>